<dbReference type="GO" id="GO:0016491">
    <property type="term" value="F:oxidoreductase activity"/>
    <property type="evidence" value="ECO:0007669"/>
    <property type="project" value="InterPro"/>
</dbReference>
<dbReference type="EMBL" id="LWBP01000245">
    <property type="protein sequence ID" value="OQP46424.1"/>
    <property type="molecule type" value="Genomic_DNA"/>
</dbReference>
<dbReference type="RefSeq" id="WP_081171070.1">
    <property type="nucleotide sequence ID" value="NZ_LWBP01000245.1"/>
</dbReference>
<comment type="caution">
    <text evidence="2">The sequence shown here is derived from an EMBL/GenBank/DDBJ whole genome shotgun (WGS) entry which is preliminary data.</text>
</comment>
<dbReference type="OrthoDB" id="634508at2"/>
<organism evidence="2 3">
    <name type="scientific">Niastella populi</name>
    <dbReference type="NCBI Taxonomy" id="550983"/>
    <lineage>
        <taxon>Bacteria</taxon>
        <taxon>Pseudomonadati</taxon>
        <taxon>Bacteroidota</taxon>
        <taxon>Chitinophagia</taxon>
        <taxon>Chitinophagales</taxon>
        <taxon>Chitinophagaceae</taxon>
        <taxon>Niastella</taxon>
    </lineage>
</organism>
<dbReference type="Gene3D" id="3.40.50.720">
    <property type="entry name" value="NAD(P)-binding Rossmann-like Domain"/>
    <property type="match status" value="1"/>
</dbReference>
<keyword evidence="3" id="KW-1185">Reference proteome</keyword>
<dbReference type="SUPFAM" id="SSF51735">
    <property type="entry name" value="NAD(P)-binding Rossmann-fold domains"/>
    <property type="match status" value="1"/>
</dbReference>
<dbReference type="InterPro" id="IPR020843">
    <property type="entry name" value="ER"/>
</dbReference>
<dbReference type="PANTHER" id="PTHR11695:SF294">
    <property type="entry name" value="RETICULON-4-INTERACTING PROTEIN 1, MITOCHONDRIAL"/>
    <property type="match status" value="1"/>
</dbReference>
<accession>A0A1V9EKF9</accession>
<dbReference type="InterPro" id="IPR011032">
    <property type="entry name" value="GroES-like_sf"/>
</dbReference>
<dbReference type="Pfam" id="PF13602">
    <property type="entry name" value="ADH_zinc_N_2"/>
    <property type="match status" value="1"/>
</dbReference>
<name>A0A1V9EKF9_9BACT</name>
<evidence type="ECO:0000259" key="1">
    <source>
        <dbReference type="SMART" id="SM00829"/>
    </source>
</evidence>
<reference evidence="3" key="1">
    <citation type="submission" date="2016-04" db="EMBL/GenBank/DDBJ databases">
        <authorList>
            <person name="Chen L."/>
            <person name="Zhuang W."/>
            <person name="Wang G."/>
        </authorList>
    </citation>
    <scope>NUCLEOTIDE SEQUENCE [LARGE SCALE GENOMIC DNA]</scope>
    <source>
        <strain evidence="3">208</strain>
    </source>
</reference>
<dbReference type="SUPFAM" id="SSF50129">
    <property type="entry name" value="GroES-like"/>
    <property type="match status" value="1"/>
</dbReference>
<dbReference type="PANTHER" id="PTHR11695">
    <property type="entry name" value="ALCOHOL DEHYDROGENASE RELATED"/>
    <property type="match status" value="1"/>
</dbReference>
<sequence length="321" mass="35370">MKAIRIHEFGQPEVMKLEEVERPIPAPNEILVKVYASAVNPIDLKIRDGSVISRLHVRLHLPIVLGWDVSGIIEEVGSEVTGFKQGDEVFGIPNFPGDGSYAEYVAADAQKFALKPRSITFNQAAAVPVSAITAWDGIIRGGQVQPGERVLIHGAAGNVGHFAVQFAKWKGAYVIGTAKAADFDFLKKLGADEVFDYQSQKFEELLKDIDVVFDAAVLGSEMQLKSIKIMNKNGRLSTTQGYPLIEDVTKALAGKNARGHVIYGENKIQGWLTEISRLFDENKLKVAINKIYPLVQVSDAHREAQIKRRPGKLVLEVTKEK</sequence>
<proteinExistence type="predicted"/>
<gene>
    <name evidence="2" type="ORF">A4R26_32000</name>
</gene>
<evidence type="ECO:0000313" key="2">
    <source>
        <dbReference type="EMBL" id="OQP46424.1"/>
    </source>
</evidence>
<dbReference type="AlphaFoldDB" id="A0A1V9EKF9"/>
<dbReference type="Pfam" id="PF08240">
    <property type="entry name" value="ADH_N"/>
    <property type="match status" value="1"/>
</dbReference>
<feature type="domain" description="Enoyl reductase (ER)" evidence="1">
    <location>
        <begin position="10"/>
        <end position="315"/>
    </location>
</feature>
<protein>
    <submittedName>
        <fullName evidence="2">Alcohol dehydrogenase</fullName>
    </submittedName>
</protein>
<evidence type="ECO:0000313" key="3">
    <source>
        <dbReference type="Proteomes" id="UP000192276"/>
    </source>
</evidence>
<dbReference type="InterPro" id="IPR013154">
    <property type="entry name" value="ADH-like_N"/>
</dbReference>
<dbReference type="Gene3D" id="3.90.180.10">
    <property type="entry name" value="Medium-chain alcohol dehydrogenases, catalytic domain"/>
    <property type="match status" value="1"/>
</dbReference>
<dbReference type="Proteomes" id="UP000192276">
    <property type="component" value="Unassembled WGS sequence"/>
</dbReference>
<dbReference type="CDD" id="cd05289">
    <property type="entry name" value="MDR_like_2"/>
    <property type="match status" value="1"/>
</dbReference>
<dbReference type="InterPro" id="IPR036291">
    <property type="entry name" value="NAD(P)-bd_dom_sf"/>
</dbReference>
<dbReference type="STRING" id="550983.A4R26_32000"/>
<dbReference type="SMART" id="SM00829">
    <property type="entry name" value="PKS_ER"/>
    <property type="match status" value="1"/>
</dbReference>
<dbReference type="InterPro" id="IPR050700">
    <property type="entry name" value="YIM1/Zinc_Alcohol_DH_Fams"/>
</dbReference>